<dbReference type="AlphaFoldDB" id="A0A396IYT0"/>
<organism evidence="1">
    <name type="scientific">Medicago truncatula</name>
    <name type="common">Barrel medic</name>
    <name type="synonym">Medicago tribuloides</name>
    <dbReference type="NCBI Taxonomy" id="3880"/>
    <lineage>
        <taxon>Eukaryota</taxon>
        <taxon>Viridiplantae</taxon>
        <taxon>Streptophyta</taxon>
        <taxon>Embryophyta</taxon>
        <taxon>Tracheophyta</taxon>
        <taxon>Spermatophyta</taxon>
        <taxon>Magnoliopsida</taxon>
        <taxon>eudicotyledons</taxon>
        <taxon>Gunneridae</taxon>
        <taxon>Pentapetalae</taxon>
        <taxon>rosids</taxon>
        <taxon>fabids</taxon>
        <taxon>Fabales</taxon>
        <taxon>Fabaceae</taxon>
        <taxon>Papilionoideae</taxon>
        <taxon>50 kb inversion clade</taxon>
        <taxon>NPAAA clade</taxon>
        <taxon>Hologalegina</taxon>
        <taxon>IRL clade</taxon>
        <taxon>Trifolieae</taxon>
        <taxon>Medicago</taxon>
    </lineage>
</organism>
<protein>
    <submittedName>
        <fullName evidence="1">Uncharacterized protein</fullName>
    </submittedName>
</protein>
<name>A0A396IYT0_MEDTR</name>
<gene>
    <name evidence="1" type="ORF">MtrunA17_Chr3g0110411</name>
</gene>
<dbReference type="EMBL" id="PSQE01000003">
    <property type="protein sequence ID" value="RHN68127.1"/>
    <property type="molecule type" value="Genomic_DNA"/>
</dbReference>
<accession>A0A396IYT0</accession>
<reference evidence="1" key="1">
    <citation type="journal article" date="2018" name="Nat. Plants">
        <title>Whole-genome landscape of Medicago truncatula symbiotic genes.</title>
        <authorList>
            <person name="Pecrix Y."/>
            <person name="Gamas P."/>
            <person name="Carrere S."/>
        </authorList>
    </citation>
    <scope>NUCLEOTIDE SEQUENCE</scope>
    <source>
        <tissue evidence="1">Leaves</tissue>
    </source>
</reference>
<sequence length="85" mass="10079">MLNLFQQSQSSWAFHPKAHCCIVSEQQMHHFFYCRQLQLNPLGVHFCHNEPHSASTPQAQRKVPECQIKFQLSRERPERFARNSD</sequence>
<comment type="caution">
    <text evidence="1">The sequence shown here is derived from an EMBL/GenBank/DDBJ whole genome shotgun (WGS) entry which is preliminary data.</text>
</comment>
<dbReference type="Proteomes" id="UP000265566">
    <property type="component" value="Chromosome 3"/>
</dbReference>
<evidence type="ECO:0000313" key="1">
    <source>
        <dbReference type="EMBL" id="RHN68127.1"/>
    </source>
</evidence>
<dbReference type="Gramene" id="rna16428">
    <property type="protein sequence ID" value="RHN68127.1"/>
    <property type="gene ID" value="gene16428"/>
</dbReference>
<proteinExistence type="predicted"/>